<dbReference type="RefSeq" id="WP_139100301.1">
    <property type="nucleotide sequence ID" value="NZ_VDFW01000042.1"/>
</dbReference>
<sequence>MSNPAAGIGKDEFVTRYAVDWMAQVPVVFRIVTFDGNAVRGFTFAPISSLGVAGETGLSREK</sequence>
<proteinExistence type="predicted"/>
<gene>
    <name evidence="1" type="ORF">FG385_30735</name>
</gene>
<keyword evidence="2" id="KW-1185">Reference proteome</keyword>
<dbReference type="AlphaFoldDB" id="A0A5C4LS34"/>
<reference evidence="1 2" key="1">
    <citation type="submission" date="2019-06" db="EMBL/GenBank/DDBJ databases">
        <title>Amycolatopsis alkalitolerans sp. nov., isolated from Gastrodia elata Blume.</title>
        <authorList>
            <person name="Narsing Rao M.P."/>
            <person name="Li W.J."/>
        </authorList>
    </citation>
    <scope>NUCLEOTIDE SEQUENCE [LARGE SCALE GENOMIC DNA]</scope>
    <source>
        <strain evidence="1 2">SYSUP0005</strain>
    </source>
</reference>
<organism evidence="1 2">
    <name type="scientific">Amycolatopsis alkalitolerans</name>
    <dbReference type="NCBI Taxonomy" id="2547244"/>
    <lineage>
        <taxon>Bacteria</taxon>
        <taxon>Bacillati</taxon>
        <taxon>Actinomycetota</taxon>
        <taxon>Actinomycetes</taxon>
        <taxon>Pseudonocardiales</taxon>
        <taxon>Pseudonocardiaceae</taxon>
        <taxon>Amycolatopsis</taxon>
    </lineage>
</organism>
<name>A0A5C4LS34_9PSEU</name>
<evidence type="ECO:0000313" key="1">
    <source>
        <dbReference type="EMBL" id="TNC20594.1"/>
    </source>
</evidence>
<dbReference type="Proteomes" id="UP000305546">
    <property type="component" value="Unassembled WGS sequence"/>
</dbReference>
<evidence type="ECO:0000313" key="2">
    <source>
        <dbReference type="Proteomes" id="UP000305546"/>
    </source>
</evidence>
<dbReference type="EMBL" id="VDFW01000042">
    <property type="protein sequence ID" value="TNC20594.1"/>
    <property type="molecule type" value="Genomic_DNA"/>
</dbReference>
<accession>A0A5C4LS34</accession>
<protein>
    <submittedName>
        <fullName evidence="1">Uncharacterized protein</fullName>
    </submittedName>
</protein>
<comment type="caution">
    <text evidence="1">The sequence shown here is derived from an EMBL/GenBank/DDBJ whole genome shotgun (WGS) entry which is preliminary data.</text>
</comment>